<reference evidence="2 3" key="1">
    <citation type="submission" date="2019-05" db="EMBL/GenBank/DDBJ databases">
        <title>Pseudomonas edaphica sp. nov., isolated from rhizospheric soil of Cistus ladanifer L. in Spain.</title>
        <authorList>
            <person name="Peix A."/>
        </authorList>
    </citation>
    <scope>NUCLEOTIDE SEQUENCE [LARGE SCALE GENOMIC DNA]</scope>
    <source>
        <strain evidence="2 3">RD25</strain>
    </source>
</reference>
<gene>
    <name evidence="2" type="ORF">FEM54_21030</name>
</gene>
<evidence type="ECO:0000313" key="2">
    <source>
        <dbReference type="EMBL" id="TLG89674.1"/>
    </source>
</evidence>
<feature type="region of interest" description="Disordered" evidence="1">
    <location>
        <begin position="1"/>
        <end position="27"/>
    </location>
</feature>
<comment type="caution">
    <text evidence="2">The sequence shown here is derived from an EMBL/GenBank/DDBJ whole genome shotgun (WGS) entry which is preliminary data.</text>
</comment>
<accession>A0ABY2U1D1</accession>
<proteinExistence type="predicted"/>
<protein>
    <submittedName>
        <fullName evidence="2">Uncharacterized protein</fullName>
    </submittedName>
</protein>
<dbReference type="Proteomes" id="UP000304941">
    <property type="component" value="Unassembled WGS sequence"/>
</dbReference>
<name>A0ABY2U1D1_9PSED</name>
<evidence type="ECO:0000313" key="3">
    <source>
        <dbReference type="Proteomes" id="UP000304941"/>
    </source>
</evidence>
<feature type="non-terminal residue" evidence="2">
    <location>
        <position position="1"/>
    </location>
</feature>
<keyword evidence="3" id="KW-1185">Reference proteome</keyword>
<evidence type="ECO:0000256" key="1">
    <source>
        <dbReference type="SAM" id="MobiDB-lite"/>
    </source>
</evidence>
<feature type="compositionally biased region" description="Polar residues" evidence="1">
    <location>
        <begin position="18"/>
        <end position="27"/>
    </location>
</feature>
<organism evidence="2 3">
    <name type="scientific">Pseudomonas edaphica</name>
    <dbReference type="NCBI Taxonomy" id="2006980"/>
    <lineage>
        <taxon>Bacteria</taxon>
        <taxon>Pseudomonadati</taxon>
        <taxon>Pseudomonadota</taxon>
        <taxon>Gammaproteobacteria</taxon>
        <taxon>Pseudomonadales</taxon>
        <taxon>Pseudomonadaceae</taxon>
        <taxon>Pseudomonas</taxon>
    </lineage>
</organism>
<dbReference type="EMBL" id="VBVZ01000349">
    <property type="protein sequence ID" value="TLG89674.1"/>
    <property type="molecule type" value="Genomic_DNA"/>
</dbReference>
<sequence length="95" mass="9914">LRVGMPPGTLRVPPGSTRLKTSARVTRSVTGCMPTRSVGTIISSNPRPAATFRLPHRAPCGSWLACDGGGSAMKLWADSLLSQASQLPHVFGDAS</sequence>